<evidence type="ECO:0000256" key="3">
    <source>
        <dbReference type="ARBA" id="ARBA00022679"/>
    </source>
</evidence>
<evidence type="ECO:0000256" key="2">
    <source>
        <dbReference type="ARBA" id="ARBA00022475"/>
    </source>
</evidence>
<comment type="subcellular location">
    <subcellularLocation>
        <location evidence="1">Cell membrane</location>
        <topology evidence="1">Multi-pass membrane protein</topology>
    </subcellularLocation>
</comment>
<keyword evidence="4 8" id="KW-0812">Transmembrane</keyword>
<dbReference type="InterPro" id="IPR050879">
    <property type="entry name" value="Acyltransferase_3"/>
</dbReference>
<dbReference type="PANTHER" id="PTHR23028">
    <property type="entry name" value="ACETYLTRANSFERASE"/>
    <property type="match status" value="1"/>
</dbReference>
<dbReference type="RefSeq" id="WP_018372251.1">
    <property type="nucleotide sequence ID" value="NZ_UHFR01000005.1"/>
</dbReference>
<keyword evidence="7 10" id="KW-0012">Acyltransferase</keyword>
<dbReference type="InterPro" id="IPR002656">
    <property type="entry name" value="Acyl_transf_3_dom"/>
</dbReference>
<keyword evidence="2" id="KW-1003">Cell membrane</keyword>
<name>A0A380L0H6_9STRE</name>
<reference evidence="10" key="1">
    <citation type="submission" date="2018-06" db="EMBL/GenBank/DDBJ databases">
        <authorList>
            <consortium name="Pathogen Informatics"/>
            <person name="Doyle S."/>
        </authorList>
    </citation>
    <scope>NUCLEOTIDE SEQUENCE [LARGE SCALE GENOMIC DNA]</scope>
    <source>
        <strain evidence="10">NCTC13765</strain>
    </source>
</reference>
<feature type="transmembrane region" description="Helical" evidence="8">
    <location>
        <begin position="94"/>
        <end position="113"/>
    </location>
</feature>
<feature type="transmembrane region" description="Helical" evidence="8">
    <location>
        <begin position="133"/>
        <end position="154"/>
    </location>
</feature>
<feature type="domain" description="Acyltransferase 3" evidence="9">
    <location>
        <begin position="4"/>
        <end position="340"/>
    </location>
</feature>
<dbReference type="InterPro" id="IPR036514">
    <property type="entry name" value="SGNH_hydro_sf"/>
</dbReference>
<protein>
    <submittedName>
        <fullName evidence="10">Putative acyltransferase</fullName>
        <ecNumber evidence="10">2.3.1.-</ecNumber>
    </submittedName>
</protein>
<dbReference type="PANTHER" id="PTHR23028:SF53">
    <property type="entry name" value="ACYL_TRANSF_3 DOMAIN-CONTAINING PROTEIN"/>
    <property type="match status" value="1"/>
</dbReference>
<feature type="transmembrane region" description="Helical" evidence="8">
    <location>
        <begin position="261"/>
        <end position="284"/>
    </location>
</feature>
<feature type="transmembrane region" description="Helical" evidence="8">
    <location>
        <begin position="324"/>
        <end position="346"/>
    </location>
</feature>
<dbReference type="EMBL" id="UHFR01000005">
    <property type="protein sequence ID" value="SUN77059.1"/>
    <property type="molecule type" value="Genomic_DNA"/>
</dbReference>
<dbReference type="GO" id="GO:0005886">
    <property type="term" value="C:plasma membrane"/>
    <property type="evidence" value="ECO:0007669"/>
    <property type="project" value="UniProtKB-SubCell"/>
</dbReference>
<evidence type="ECO:0000259" key="9">
    <source>
        <dbReference type="Pfam" id="PF01757"/>
    </source>
</evidence>
<evidence type="ECO:0000256" key="7">
    <source>
        <dbReference type="ARBA" id="ARBA00023315"/>
    </source>
</evidence>
<feature type="transmembrane region" description="Helical" evidence="8">
    <location>
        <begin position="200"/>
        <end position="225"/>
    </location>
</feature>
<dbReference type="AlphaFoldDB" id="A0A380L0H6"/>
<feature type="transmembrane region" description="Helical" evidence="8">
    <location>
        <begin position="237"/>
        <end position="255"/>
    </location>
</feature>
<dbReference type="Gene3D" id="3.40.50.1110">
    <property type="entry name" value="SGNH hydrolase"/>
    <property type="match status" value="1"/>
</dbReference>
<accession>A0A380L0H6</accession>
<dbReference type="OrthoDB" id="9796461at2"/>
<feature type="transmembrane region" description="Helical" evidence="8">
    <location>
        <begin position="296"/>
        <end position="318"/>
    </location>
</feature>
<evidence type="ECO:0000313" key="10">
    <source>
        <dbReference type="EMBL" id="SUN77059.1"/>
    </source>
</evidence>
<dbReference type="GO" id="GO:0009103">
    <property type="term" value="P:lipopolysaccharide biosynthetic process"/>
    <property type="evidence" value="ECO:0007669"/>
    <property type="project" value="TreeGrafter"/>
</dbReference>
<keyword evidence="11" id="KW-1185">Reference proteome</keyword>
<dbReference type="SUPFAM" id="SSF52266">
    <property type="entry name" value="SGNH hydrolase"/>
    <property type="match status" value="1"/>
</dbReference>
<feature type="transmembrane region" description="Helical" evidence="8">
    <location>
        <begin position="6"/>
        <end position="23"/>
    </location>
</feature>
<dbReference type="EC" id="2.3.1.-" evidence="10"/>
<proteinExistence type="predicted"/>
<evidence type="ECO:0000256" key="8">
    <source>
        <dbReference type="SAM" id="Phobius"/>
    </source>
</evidence>
<dbReference type="Pfam" id="PF01757">
    <property type="entry name" value="Acyl_transf_3"/>
    <property type="match status" value="1"/>
</dbReference>
<evidence type="ECO:0000256" key="6">
    <source>
        <dbReference type="ARBA" id="ARBA00023136"/>
    </source>
</evidence>
<keyword evidence="5 8" id="KW-1133">Transmembrane helix</keyword>
<organism evidence="10 11">
    <name type="scientific">Streptococcus massiliensis</name>
    <dbReference type="NCBI Taxonomy" id="313439"/>
    <lineage>
        <taxon>Bacteria</taxon>
        <taxon>Bacillati</taxon>
        <taxon>Bacillota</taxon>
        <taxon>Bacilli</taxon>
        <taxon>Lactobacillales</taxon>
        <taxon>Streptococcaceae</taxon>
        <taxon>Streptococcus</taxon>
    </lineage>
</organism>
<gene>
    <name evidence="10" type="primary">oatA</name>
    <name evidence="10" type="ORF">NCTC13765_01581</name>
</gene>
<evidence type="ECO:0000256" key="1">
    <source>
        <dbReference type="ARBA" id="ARBA00004651"/>
    </source>
</evidence>
<evidence type="ECO:0000256" key="4">
    <source>
        <dbReference type="ARBA" id="ARBA00022692"/>
    </source>
</evidence>
<evidence type="ECO:0000313" key="11">
    <source>
        <dbReference type="Proteomes" id="UP000254634"/>
    </source>
</evidence>
<keyword evidence="3 10" id="KW-0808">Transferase</keyword>
<dbReference type="GO" id="GO:0016747">
    <property type="term" value="F:acyltransferase activity, transferring groups other than amino-acyl groups"/>
    <property type="evidence" value="ECO:0007669"/>
    <property type="project" value="InterPro"/>
</dbReference>
<feature type="transmembrane region" description="Helical" evidence="8">
    <location>
        <begin position="70"/>
        <end position="89"/>
    </location>
</feature>
<keyword evidence="6 8" id="KW-0472">Membrane</keyword>
<dbReference type="STRING" id="1123307.GCA_000380065_01536"/>
<feature type="transmembrane region" description="Helical" evidence="8">
    <location>
        <begin position="166"/>
        <end position="188"/>
    </location>
</feature>
<evidence type="ECO:0000256" key="5">
    <source>
        <dbReference type="ARBA" id="ARBA00022989"/>
    </source>
</evidence>
<sequence>MRIKWFSLVRIAGLFLVLFYHFFQSIFPGGFIGVDIFFTFSGFLITSLLIDEFIKSKTVDIKGFLWRRFYRIVPALVFMILIVMPFTLLVRRDYIAGIGGQIAASIGFVTNFYEMLTGGNYESQFIPHIFVHTWSLALEMHYYIIWGLTVWYITKKSKTVGQLRGYIFLVSTGLTLLSFLSMFIGAFLTKNYSNLYFFSWTHIFPFFIGSSLATISGVTNVVTMVKRLDKKWSRNRTIQIFAGSFALLVILGFVLRFNSVFTYLFGFLAASLLTALMIIAARVLHDQTATIAEPKFVTFLADTSYGVYLFHWPFYIIFSQLLHNLLAVIVTIFLSLVFAAASFYVLEPTLQGRQPQFFGVPIDIRGMKKPMLGVLSALVVVTVVITVMAPKVGEFEQNLVVNGLKQADQKLQLTRQQVDQAKASKYNVATGTTLIGDSVSLRASEFLQAAIPGIQIDATISRNLETGMDIYKADISNKVLLQNVVIALGTNSVETYKEQLDKIVNDLPKGHRLIFVTPYDGRVAGDANNDAVKTRAYELELAKKYDFITIADWYQVAQENPAIWTGTDYVHFGADNATITAGGELYAKTLKTALDEANKGSVKP</sequence>
<feature type="transmembrane region" description="Helical" evidence="8">
    <location>
        <begin position="371"/>
        <end position="389"/>
    </location>
</feature>
<dbReference type="Proteomes" id="UP000254634">
    <property type="component" value="Unassembled WGS sequence"/>
</dbReference>